<dbReference type="Pfam" id="PF02635">
    <property type="entry name" value="DsrE"/>
    <property type="match status" value="1"/>
</dbReference>
<dbReference type="EMBL" id="JBHSGU010000002">
    <property type="protein sequence ID" value="MFC4699339.1"/>
    <property type="molecule type" value="Genomic_DNA"/>
</dbReference>
<comment type="caution">
    <text evidence="2">The sequence shown here is derived from an EMBL/GenBank/DDBJ whole genome shotgun (WGS) entry which is preliminary data.</text>
</comment>
<dbReference type="NCBIfam" id="NF001238">
    <property type="entry name" value="PRK00211.1"/>
    <property type="match status" value="1"/>
</dbReference>
<protein>
    <submittedName>
        <fullName evidence="2">Sulfurtransferase complex subunit TusC</fullName>
        <ecNumber evidence="2">2.8.1.-</ecNumber>
    </submittedName>
</protein>
<evidence type="ECO:0000256" key="1">
    <source>
        <dbReference type="ARBA" id="ARBA00005996"/>
    </source>
</evidence>
<gene>
    <name evidence="2" type="primary">tusC</name>
    <name evidence="2" type="ORF">ACFO4O_04090</name>
</gene>
<keyword evidence="3" id="KW-1185">Reference proteome</keyword>
<dbReference type="PANTHER" id="PTHR38780:SF1">
    <property type="entry name" value="PROTEIN TUSC"/>
    <property type="match status" value="1"/>
</dbReference>
<keyword evidence="2" id="KW-0808">Transferase</keyword>
<dbReference type="EC" id="2.8.1.-" evidence="2"/>
<dbReference type="SUPFAM" id="SSF75169">
    <property type="entry name" value="DsrEFH-like"/>
    <property type="match status" value="1"/>
</dbReference>
<dbReference type="InterPro" id="IPR017462">
    <property type="entry name" value="Sulphur_relay_TusC/DsrF"/>
</dbReference>
<name>A0ABV9LT17_9ALTE</name>
<dbReference type="PANTHER" id="PTHR38780">
    <property type="entry name" value="PROTEIN TUSC"/>
    <property type="match status" value="1"/>
</dbReference>
<dbReference type="Proteomes" id="UP001595897">
    <property type="component" value="Unassembled WGS sequence"/>
</dbReference>
<dbReference type="GO" id="GO:0016740">
    <property type="term" value="F:transferase activity"/>
    <property type="evidence" value="ECO:0007669"/>
    <property type="project" value="UniProtKB-KW"/>
</dbReference>
<evidence type="ECO:0000313" key="3">
    <source>
        <dbReference type="Proteomes" id="UP001595897"/>
    </source>
</evidence>
<dbReference type="RefSeq" id="WP_382406088.1">
    <property type="nucleotide sequence ID" value="NZ_JBHSGU010000002.1"/>
</dbReference>
<sequence>MNPYLLIITCRPPYHSSSDIDAFEAALAASNVGLEVKFLFKDDGILQLLPSQAPEHIHHKNTFKKLSALPLFDVSDIFVCHHSVRERDIVLAAPDDSTLNWQMLDKAAVVALIQSASNVLVF</sequence>
<proteinExistence type="inferred from homology"/>
<accession>A0ABV9LT17</accession>
<comment type="similarity">
    <text evidence="1">Belongs to the DsrF/TusC family.</text>
</comment>
<evidence type="ECO:0000313" key="2">
    <source>
        <dbReference type="EMBL" id="MFC4699339.1"/>
    </source>
</evidence>
<dbReference type="InterPro" id="IPR027396">
    <property type="entry name" value="DsrEFH-like"/>
</dbReference>
<dbReference type="Gene3D" id="3.40.1260.10">
    <property type="entry name" value="DsrEFH-like"/>
    <property type="match status" value="1"/>
</dbReference>
<dbReference type="InterPro" id="IPR003787">
    <property type="entry name" value="Sulphur_relay_DsrE/F-like"/>
</dbReference>
<reference evidence="3" key="1">
    <citation type="journal article" date="2019" name="Int. J. Syst. Evol. Microbiol.">
        <title>The Global Catalogue of Microorganisms (GCM) 10K type strain sequencing project: providing services to taxonomists for standard genome sequencing and annotation.</title>
        <authorList>
            <consortium name="The Broad Institute Genomics Platform"/>
            <consortium name="The Broad Institute Genome Sequencing Center for Infectious Disease"/>
            <person name="Wu L."/>
            <person name="Ma J."/>
        </authorList>
    </citation>
    <scope>NUCLEOTIDE SEQUENCE [LARGE SCALE GENOMIC DNA]</scope>
    <source>
        <strain evidence="3">KACC 12507</strain>
    </source>
</reference>
<organism evidence="2 3">
    <name type="scientific">Glaciecola siphonariae</name>
    <dbReference type="NCBI Taxonomy" id="521012"/>
    <lineage>
        <taxon>Bacteria</taxon>
        <taxon>Pseudomonadati</taxon>
        <taxon>Pseudomonadota</taxon>
        <taxon>Gammaproteobacteria</taxon>
        <taxon>Alteromonadales</taxon>
        <taxon>Alteromonadaceae</taxon>
        <taxon>Glaciecola</taxon>
    </lineage>
</organism>